<feature type="domain" description="TIR" evidence="2">
    <location>
        <begin position="19"/>
        <end position="175"/>
    </location>
</feature>
<dbReference type="InterPro" id="IPR035897">
    <property type="entry name" value="Toll_tir_struct_dom_sf"/>
</dbReference>
<dbReference type="EMBL" id="CM007652">
    <property type="protein sequence ID" value="ONI21472.1"/>
    <property type="molecule type" value="Genomic_DNA"/>
</dbReference>
<dbReference type="PANTHER" id="PTHR32009">
    <property type="entry name" value="TMV RESISTANCE PROTEIN N-LIKE"/>
    <property type="match status" value="1"/>
</dbReference>
<sequence>CPSPSPSSSSSSFTHDSSRTYDVFLSYRGEDTRTNFTDHLHEALVRKGIRTFIDRELVRGEEISPALVKAIVESRISIIVFSENYASSRWCLDELVKILQCKESKQQIVLPFFYKVDPSDVRHQRSSYGDAFVHHERKFKDDKEKVLKWRRALPEAANLSGWHFKEGDCRALCLI</sequence>
<dbReference type="Proteomes" id="UP000006882">
    <property type="component" value="Chromosome G2"/>
</dbReference>
<keyword evidence="4" id="KW-1185">Reference proteome</keyword>
<gene>
    <name evidence="3" type="ORF">PRUPE_2G068400</name>
</gene>
<dbReference type="InterPro" id="IPR000157">
    <property type="entry name" value="TIR_dom"/>
</dbReference>
<dbReference type="Gene3D" id="3.40.50.10140">
    <property type="entry name" value="Toll/interleukin-1 receptor homology (TIR) domain"/>
    <property type="match status" value="1"/>
</dbReference>
<name>A0A251QCH0_PRUPE</name>
<dbReference type="GO" id="GO:0007165">
    <property type="term" value="P:signal transduction"/>
    <property type="evidence" value="ECO:0000318"/>
    <property type="project" value="GO_Central"/>
</dbReference>
<dbReference type="SMART" id="SM00255">
    <property type="entry name" value="TIR"/>
    <property type="match status" value="1"/>
</dbReference>
<accession>A0A251QCH0</accession>
<dbReference type="PROSITE" id="PS50104">
    <property type="entry name" value="TIR"/>
    <property type="match status" value="1"/>
</dbReference>
<organism evidence="3 4">
    <name type="scientific">Prunus persica</name>
    <name type="common">Peach</name>
    <name type="synonym">Amygdalus persica</name>
    <dbReference type="NCBI Taxonomy" id="3760"/>
    <lineage>
        <taxon>Eukaryota</taxon>
        <taxon>Viridiplantae</taxon>
        <taxon>Streptophyta</taxon>
        <taxon>Embryophyta</taxon>
        <taxon>Tracheophyta</taxon>
        <taxon>Spermatophyta</taxon>
        <taxon>Magnoliopsida</taxon>
        <taxon>eudicotyledons</taxon>
        <taxon>Gunneridae</taxon>
        <taxon>Pentapetalae</taxon>
        <taxon>rosids</taxon>
        <taxon>fabids</taxon>
        <taxon>Rosales</taxon>
        <taxon>Rosaceae</taxon>
        <taxon>Amygdaloideae</taxon>
        <taxon>Amygdaleae</taxon>
        <taxon>Prunus</taxon>
    </lineage>
</organism>
<dbReference type="FunFam" id="3.40.50.10140:FF:000007">
    <property type="entry name" value="Disease resistance protein (TIR-NBS-LRR class)"/>
    <property type="match status" value="1"/>
</dbReference>
<reference evidence="3 4" key="1">
    <citation type="journal article" date="2013" name="Nat. Genet.">
        <title>The high-quality draft genome of peach (Prunus persica) identifies unique patterns of genetic diversity, domestication and genome evolution.</title>
        <authorList>
            <consortium name="International Peach Genome Initiative"/>
            <person name="Verde I."/>
            <person name="Abbott A.G."/>
            <person name="Scalabrin S."/>
            <person name="Jung S."/>
            <person name="Shu S."/>
            <person name="Marroni F."/>
            <person name="Zhebentyayeva T."/>
            <person name="Dettori M.T."/>
            <person name="Grimwood J."/>
            <person name="Cattonaro F."/>
            <person name="Zuccolo A."/>
            <person name="Rossini L."/>
            <person name="Jenkins J."/>
            <person name="Vendramin E."/>
            <person name="Meisel L.A."/>
            <person name="Decroocq V."/>
            <person name="Sosinski B."/>
            <person name="Prochnik S."/>
            <person name="Mitros T."/>
            <person name="Policriti A."/>
            <person name="Cipriani G."/>
            <person name="Dondini L."/>
            <person name="Ficklin S."/>
            <person name="Goodstein D.M."/>
            <person name="Xuan P."/>
            <person name="Del Fabbro C."/>
            <person name="Aramini V."/>
            <person name="Copetti D."/>
            <person name="Gonzalez S."/>
            <person name="Horner D.S."/>
            <person name="Falchi R."/>
            <person name="Lucas S."/>
            <person name="Mica E."/>
            <person name="Maldonado J."/>
            <person name="Lazzari B."/>
            <person name="Bielenberg D."/>
            <person name="Pirona R."/>
            <person name="Miculan M."/>
            <person name="Barakat A."/>
            <person name="Testolin R."/>
            <person name="Stella A."/>
            <person name="Tartarini S."/>
            <person name="Tonutti P."/>
            <person name="Arus P."/>
            <person name="Orellana A."/>
            <person name="Wells C."/>
            <person name="Main D."/>
            <person name="Vizzotto G."/>
            <person name="Silva H."/>
            <person name="Salamini F."/>
            <person name="Schmutz J."/>
            <person name="Morgante M."/>
            <person name="Rokhsar D.S."/>
        </authorList>
    </citation>
    <scope>NUCLEOTIDE SEQUENCE [LARGE SCALE GENOMIC DNA]</scope>
    <source>
        <strain evidence="4">cv. Nemared</strain>
    </source>
</reference>
<feature type="non-terminal residue" evidence="3">
    <location>
        <position position="175"/>
    </location>
</feature>
<proteinExistence type="predicted"/>
<dbReference type="SUPFAM" id="SSF52200">
    <property type="entry name" value="Toll/Interleukin receptor TIR domain"/>
    <property type="match status" value="1"/>
</dbReference>
<evidence type="ECO:0000313" key="4">
    <source>
        <dbReference type="Proteomes" id="UP000006882"/>
    </source>
</evidence>
<dbReference type="GO" id="GO:0005634">
    <property type="term" value="C:nucleus"/>
    <property type="evidence" value="ECO:0000318"/>
    <property type="project" value="GO_Central"/>
</dbReference>
<protein>
    <recommendedName>
        <fullName evidence="2">TIR domain-containing protein</fullName>
    </recommendedName>
</protein>
<dbReference type="AlphaFoldDB" id="A0A251QCH0"/>
<keyword evidence="1" id="KW-0520">NAD</keyword>
<dbReference type="PANTHER" id="PTHR32009:SF155">
    <property type="entry name" value="DISEASE RESISTANCE PROTEIN (TIR-NBS-LRR CLASS)"/>
    <property type="match status" value="1"/>
</dbReference>
<evidence type="ECO:0000313" key="3">
    <source>
        <dbReference type="EMBL" id="ONI21472.1"/>
    </source>
</evidence>
<evidence type="ECO:0000256" key="1">
    <source>
        <dbReference type="ARBA" id="ARBA00023027"/>
    </source>
</evidence>
<evidence type="ECO:0000259" key="2">
    <source>
        <dbReference type="PROSITE" id="PS50104"/>
    </source>
</evidence>
<dbReference type="Pfam" id="PF01582">
    <property type="entry name" value="TIR"/>
    <property type="match status" value="1"/>
</dbReference>
<dbReference type="Gramene" id="ONI21472">
    <property type="protein sequence ID" value="ONI21472"/>
    <property type="gene ID" value="PRUPE_2G068400"/>
</dbReference>